<dbReference type="NCBIfam" id="TIGR00879">
    <property type="entry name" value="SP"/>
    <property type="match status" value="1"/>
</dbReference>
<dbReference type="InterPro" id="IPR003663">
    <property type="entry name" value="Sugar/inositol_transpt"/>
</dbReference>
<feature type="transmembrane region" description="Helical" evidence="11">
    <location>
        <begin position="171"/>
        <end position="192"/>
    </location>
</feature>
<feature type="transmembrane region" description="Helical" evidence="11">
    <location>
        <begin position="388"/>
        <end position="411"/>
    </location>
</feature>
<evidence type="ECO:0000256" key="6">
    <source>
        <dbReference type="ARBA" id="ARBA00022989"/>
    </source>
</evidence>
<dbReference type="PROSITE" id="PS50850">
    <property type="entry name" value="MFS"/>
    <property type="match status" value="1"/>
</dbReference>
<dbReference type="GO" id="GO:0005351">
    <property type="term" value="F:carbohydrate:proton symporter activity"/>
    <property type="evidence" value="ECO:0007669"/>
    <property type="project" value="TreeGrafter"/>
</dbReference>
<dbReference type="GO" id="GO:0016020">
    <property type="term" value="C:membrane"/>
    <property type="evidence" value="ECO:0007669"/>
    <property type="project" value="UniProtKB-SubCell"/>
</dbReference>
<evidence type="ECO:0000259" key="12">
    <source>
        <dbReference type="PROSITE" id="PS50850"/>
    </source>
</evidence>
<proteinExistence type="inferred from homology"/>
<comment type="subcellular location">
    <subcellularLocation>
        <location evidence="1">Membrane</location>
        <topology evidence="1">Multi-pass membrane protein</topology>
    </subcellularLocation>
</comment>
<keyword evidence="8" id="KW-0462">Maltose metabolism</keyword>
<evidence type="ECO:0000256" key="11">
    <source>
        <dbReference type="SAM" id="Phobius"/>
    </source>
</evidence>
<keyword evidence="6 11" id="KW-1133">Transmembrane helix</keyword>
<feature type="transmembrane region" description="Helical" evidence="11">
    <location>
        <begin position="233"/>
        <end position="256"/>
    </location>
</feature>
<comment type="catalytic activity">
    <reaction evidence="9">
        <text>myo-inositol(out) + H(+)(out) = myo-inositol(in) + H(+)(in)</text>
        <dbReference type="Rhea" id="RHEA:60364"/>
        <dbReference type="ChEBI" id="CHEBI:15378"/>
        <dbReference type="ChEBI" id="CHEBI:17268"/>
    </reaction>
</comment>
<evidence type="ECO:0000313" key="13">
    <source>
        <dbReference type="EMBL" id="KAK1925957.1"/>
    </source>
</evidence>
<evidence type="ECO:0000256" key="10">
    <source>
        <dbReference type="RuleBase" id="RU003346"/>
    </source>
</evidence>
<dbReference type="InterPro" id="IPR020846">
    <property type="entry name" value="MFS_dom"/>
</dbReference>
<dbReference type="InterPro" id="IPR005829">
    <property type="entry name" value="Sugar_transporter_CS"/>
</dbReference>
<dbReference type="Proteomes" id="UP001182556">
    <property type="component" value="Unassembled WGS sequence"/>
</dbReference>
<reference evidence="13" key="1">
    <citation type="submission" date="2023-02" db="EMBL/GenBank/DDBJ databases">
        <title>Identification and recombinant expression of a fungal hydrolase from Papiliotrema laurentii that hydrolyzes apple cutin and clears colloidal polyester polyurethane.</title>
        <authorList>
            <consortium name="DOE Joint Genome Institute"/>
            <person name="Roman V.A."/>
            <person name="Bojanowski C."/>
            <person name="Crable B.R."/>
            <person name="Wagner D.N."/>
            <person name="Hung C.S."/>
            <person name="Nadeau L.J."/>
            <person name="Schratz L."/>
            <person name="Haridas S."/>
            <person name="Pangilinan J."/>
            <person name="Lipzen A."/>
            <person name="Na H."/>
            <person name="Yan M."/>
            <person name="Ng V."/>
            <person name="Grigoriev I.V."/>
            <person name="Spatafora J.W."/>
            <person name="Barlow D."/>
            <person name="Biffinger J."/>
            <person name="Kelley-Loughnane N."/>
            <person name="Varaljay V.A."/>
            <person name="Crookes-Goodson W.J."/>
        </authorList>
    </citation>
    <scope>NUCLEOTIDE SEQUENCE</scope>
    <source>
        <strain evidence="13">5307AH</strain>
    </source>
</reference>
<keyword evidence="14" id="KW-1185">Reference proteome</keyword>
<evidence type="ECO:0000256" key="3">
    <source>
        <dbReference type="ARBA" id="ARBA00022448"/>
    </source>
</evidence>
<feature type="domain" description="Major facilitator superfamily (MFS) profile" evidence="12">
    <location>
        <begin position="68"/>
        <end position="511"/>
    </location>
</feature>
<feature type="transmembrane region" description="Helical" evidence="11">
    <location>
        <begin position="460"/>
        <end position="477"/>
    </location>
</feature>
<comment type="similarity">
    <text evidence="2 10">Belongs to the major facilitator superfamily. Sugar transporter (TC 2.A.1.1) family.</text>
</comment>
<protein>
    <submittedName>
        <fullName evidence="13">General substrate transporter</fullName>
    </submittedName>
</protein>
<dbReference type="InterPro" id="IPR050360">
    <property type="entry name" value="MFS_Sugar_Transporters"/>
</dbReference>
<feature type="transmembrane region" description="Helical" evidence="11">
    <location>
        <begin position="204"/>
        <end position="227"/>
    </location>
</feature>
<dbReference type="InterPro" id="IPR005828">
    <property type="entry name" value="MFS_sugar_transport-like"/>
</dbReference>
<evidence type="ECO:0000256" key="5">
    <source>
        <dbReference type="ARBA" id="ARBA00022692"/>
    </source>
</evidence>
<dbReference type="FunFam" id="1.20.1250.20:FF:000254">
    <property type="entry name" value="MAL31p Maltose permease"/>
    <property type="match status" value="1"/>
</dbReference>
<dbReference type="PANTHER" id="PTHR48022:SF5">
    <property type="entry name" value="ALPHA-GLUCOSIDES PERMEASE MPH2-RELATED"/>
    <property type="match status" value="1"/>
</dbReference>
<organism evidence="13 14">
    <name type="scientific">Papiliotrema laurentii</name>
    <name type="common">Cryptococcus laurentii</name>
    <dbReference type="NCBI Taxonomy" id="5418"/>
    <lineage>
        <taxon>Eukaryota</taxon>
        <taxon>Fungi</taxon>
        <taxon>Dikarya</taxon>
        <taxon>Basidiomycota</taxon>
        <taxon>Agaricomycotina</taxon>
        <taxon>Tremellomycetes</taxon>
        <taxon>Tremellales</taxon>
        <taxon>Rhynchogastremaceae</taxon>
        <taxon>Papiliotrema</taxon>
    </lineage>
</organism>
<evidence type="ECO:0000256" key="1">
    <source>
        <dbReference type="ARBA" id="ARBA00004141"/>
    </source>
</evidence>
<feature type="transmembrane region" description="Helical" evidence="11">
    <location>
        <begin position="360"/>
        <end position="379"/>
    </location>
</feature>
<feature type="transmembrane region" description="Helical" evidence="11">
    <location>
        <begin position="325"/>
        <end position="348"/>
    </location>
</feature>
<evidence type="ECO:0000256" key="8">
    <source>
        <dbReference type="ARBA" id="ARBA00026248"/>
    </source>
</evidence>
<dbReference type="EMBL" id="JAODAN010000003">
    <property type="protein sequence ID" value="KAK1925957.1"/>
    <property type="molecule type" value="Genomic_DNA"/>
</dbReference>
<accession>A0AAD9L7Y3</accession>
<keyword evidence="5 11" id="KW-0812">Transmembrane</keyword>
<evidence type="ECO:0000256" key="4">
    <source>
        <dbReference type="ARBA" id="ARBA00022597"/>
    </source>
</evidence>
<gene>
    <name evidence="13" type="ORF">DB88DRAFT_220860</name>
</gene>
<evidence type="ECO:0000313" key="14">
    <source>
        <dbReference type="Proteomes" id="UP001182556"/>
    </source>
</evidence>
<dbReference type="PROSITE" id="PS00217">
    <property type="entry name" value="SUGAR_TRANSPORT_2"/>
    <property type="match status" value="1"/>
</dbReference>
<dbReference type="Pfam" id="PF00083">
    <property type="entry name" value="Sugar_tr"/>
    <property type="match status" value="1"/>
</dbReference>
<feature type="transmembrane region" description="Helical" evidence="11">
    <location>
        <begin position="489"/>
        <end position="505"/>
    </location>
</feature>
<evidence type="ECO:0000256" key="2">
    <source>
        <dbReference type="ARBA" id="ARBA00010992"/>
    </source>
</evidence>
<evidence type="ECO:0000256" key="9">
    <source>
        <dbReference type="ARBA" id="ARBA00049119"/>
    </source>
</evidence>
<comment type="caution">
    <text evidence="13">The sequence shown here is derived from an EMBL/GenBank/DDBJ whole genome shotgun (WGS) entry which is preliminary data.</text>
</comment>
<dbReference type="GO" id="GO:0000023">
    <property type="term" value="P:maltose metabolic process"/>
    <property type="evidence" value="ECO:0007669"/>
    <property type="project" value="UniProtKB-KW"/>
</dbReference>
<keyword evidence="3 10" id="KW-0813">Transport</keyword>
<dbReference type="PANTHER" id="PTHR48022">
    <property type="entry name" value="PLASTIDIC GLUCOSE TRANSPORTER 4"/>
    <property type="match status" value="1"/>
</dbReference>
<dbReference type="InterPro" id="IPR036259">
    <property type="entry name" value="MFS_trans_sf"/>
</dbReference>
<dbReference type="AlphaFoldDB" id="A0AAD9L7Y3"/>
<evidence type="ECO:0000256" key="7">
    <source>
        <dbReference type="ARBA" id="ARBA00023136"/>
    </source>
</evidence>
<dbReference type="Gene3D" id="1.20.1250.20">
    <property type="entry name" value="MFS general substrate transporter like domains"/>
    <property type="match status" value="1"/>
</dbReference>
<name>A0AAD9L7Y3_PAPLA</name>
<sequence>MSAFENEKDIKNLDVAHVEQLTAPGVDSDEVIAKDFGTYIHDAAEAVHGQKESTITEALKKYRWGVLYSIVFSAAIIMEGYDTLLLGQFYANQSFAAKFGVFDASQNKWQIPARWQTGLSCSVQVGQILGLQITGWASERFGYRPTMLVAIVALTGLLFLQFFAVNLPMLLVAYLLLGFPWGTFQTMTVSYAAEVMPIQIRPFLTTYVNLCWVIGQIICSGVNRALIGNTTKWAYKIPFAVQWIWPIPIFIGILMAPESPWWLTRKGRFQDAERAVLRLTHNAGIDYAKQQVAMMHHTNELEKEAEVGTTFFDCFKGVNLRRTEIACLVWLIQTISGSPLMGMATYFFESAGMASETASTLNLIMFVVGGVGTVSSWFLMKPFGRRDIYIYGQVILCLIMVLTGVLGTIKATDSTRWAIGALLIIFTFVYDISIGPVCYSLVGEIGSTRLRSKTVVLARNLYNLGGVVVSILNPYMLNPTAWNWGPKSGYLWFGTGMLGLIWSYFRLPEPKGRSYGELDILFEDRVPARKFKSTKVDEFKAAERDAAAGVGGGFAH</sequence>
<feature type="transmembrane region" description="Helical" evidence="11">
    <location>
        <begin position="417"/>
        <end position="439"/>
    </location>
</feature>
<dbReference type="SUPFAM" id="SSF103473">
    <property type="entry name" value="MFS general substrate transporter"/>
    <property type="match status" value="1"/>
</dbReference>
<keyword evidence="7 11" id="KW-0472">Membrane</keyword>
<keyword evidence="4" id="KW-0762">Sugar transport</keyword>